<dbReference type="GO" id="GO:0098003">
    <property type="term" value="P:viral tail assembly"/>
    <property type="evidence" value="ECO:0007669"/>
    <property type="project" value="UniProtKB-KW"/>
</dbReference>
<reference evidence="4" key="1">
    <citation type="journal article" date="2021" name="Proc. Natl. Acad. Sci. U.S.A.">
        <title>A Catalog of Tens of Thousands of Viruses from Human Metagenomes Reveals Hidden Associations with Chronic Diseases.</title>
        <authorList>
            <person name="Tisza M.J."/>
            <person name="Buck C.B."/>
        </authorList>
    </citation>
    <scope>NUCLEOTIDE SEQUENCE</scope>
    <source>
        <strain evidence="4">CtrNG92</strain>
    </source>
</reference>
<name>A0A8S5SDQ9_9CAUD</name>
<sequence length="1059" mass="114751">MAGNGKRQQLQTEIVLTGKIENSAKKLSAWLDTVGNKAISLGGQYMKLGEKLLETTKLYADFDDAMRATQGKLVTATAQDMEKLEKQVRSWAETTRFGAVETANAVKEAASSGWELTEIYEGIPTVMTLAATAGMNLTDATEYLNSALAGLNMDMSESTTLVDQWVMASNRSRASVQDMGEAMQRLGSLMTFTESSDEVLTLLSVMAEYGTKGAEAGTLLRNVMLRLIAPTAKAAETLDMLDASEEELAELGEMNLGAASEAMDALGLSVFDAEGNLKSMIQVISELRRATSGMTEEEMYPMLAAIFPTRTLRGIMDLLRTSDEEYASIQNRIRSSGGYASEIAALQEGGIGGSIRNLRSAFEELKLTVGEAMNPQIIKVTDALTELIRNISDMPEGTWDFIGNIFATIVKAGPVLIGVGTTLKLASMLLTPTGAIAGTVTMIISLLTLFDQHVEERRKKNFENLFGSATLDVAEMRKEMDKSTGAITAQSEALDALKGDVQTNLTEVAALYEQLTGKLTQYTITGQELTKEQQDGLIALGQNLSDKVKEGIEQGELYHLNMLDALFGNDTDDPTYRKAFSASVLTSSQYYDSLKSEYEQLGTDLFDQIKKGIETGDFSGAEEVAKKMIEYEAEVARMVADADAEAALYKAGRVDMDSLGQFLTENKTAEEEQIAAMKENIASQYGADAAAINALLEDADTEAERQRLLQQKKDIEAGYSKKEEEETARIHEVRAGANMTAVDSAFEKAGLGDAWELVKRINEQGVALEQGGLNGDYVGMAKTDWEKALNGMQLNQGEELLTELNKANVAKDGALSEMLESLGDKNLDQIMKTLDEYAGTLKGMQIEKELRNFAPNLAENMRTWINARFGSEELQTQTTPDIADDEELQKQATNDAQTYVSQAQAELDKNPVKLHVNMVPGKSYSINYDGYSYRGSGSGSQSGTVKNAVSKLFSNLFYADGGRADTASIFGEAGPEWAIPEKHTARTASLLEAAAKASGFGSMGLTAGGSSSGPATIVYSPVINAQDARGVDGALKEDKKRLEKWWNERAARAEAEAFG</sequence>
<evidence type="ECO:0000313" key="4">
    <source>
        <dbReference type="EMBL" id="DAF49180.1"/>
    </source>
</evidence>
<feature type="domain" description="Phage tail tape measure protein" evidence="3">
    <location>
        <begin position="86"/>
        <end position="307"/>
    </location>
</feature>
<dbReference type="InterPro" id="IPR010090">
    <property type="entry name" value="Phage_tape_meas"/>
</dbReference>
<organism evidence="4">
    <name type="scientific">Caudovirales sp. ctrNG92</name>
    <dbReference type="NCBI Taxonomy" id="2827638"/>
    <lineage>
        <taxon>Viruses</taxon>
        <taxon>Duplodnaviria</taxon>
        <taxon>Heunggongvirae</taxon>
        <taxon>Uroviricota</taxon>
        <taxon>Caudoviricetes</taxon>
    </lineage>
</organism>
<protein>
    <submittedName>
        <fullName evidence="4">Minor tail protein</fullName>
    </submittedName>
</protein>
<dbReference type="EMBL" id="BK032578">
    <property type="protein sequence ID" value="DAF49180.1"/>
    <property type="molecule type" value="Genomic_DNA"/>
</dbReference>
<dbReference type="NCBIfam" id="TIGR01760">
    <property type="entry name" value="tape_meas_TP901"/>
    <property type="match status" value="1"/>
</dbReference>
<evidence type="ECO:0000259" key="3">
    <source>
        <dbReference type="Pfam" id="PF10145"/>
    </source>
</evidence>
<dbReference type="PANTHER" id="PTHR37813">
    <property type="entry name" value="FELS-2 PROPHAGE PROTEIN"/>
    <property type="match status" value="1"/>
</dbReference>
<evidence type="ECO:0000256" key="1">
    <source>
        <dbReference type="ARBA" id="ARBA00022465"/>
    </source>
</evidence>
<dbReference type="Pfam" id="PF10145">
    <property type="entry name" value="PhageMin_Tail"/>
    <property type="match status" value="1"/>
</dbReference>
<keyword evidence="2" id="KW-1188">Viral release from host cell</keyword>
<proteinExistence type="predicted"/>
<evidence type="ECO:0000256" key="2">
    <source>
        <dbReference type="ARBA" id="ARBA00022612"/>
    </source>
</evidence>
<dbReference type="PANTHER" id="PTHR37813:SF1">
    <property type="entry name" value="FELS-2 PROPHAGE PROTEIN"/>
    <property type="match status" value="1"/>
</dbReference>
<keyword evidence="1" id="KW-1245">Viral tail assembly</keyword>
<accession>A0A8S5SDQ9</accession>